<protein>
    <submittedName>
        <fullName evidence="2">Uncharacterized protein</fullName>
    </submittedName>
</protein>
<name>A0ABW0MIV5_9BURK</name>
<evidence type="ECO:0000313" key="2">
    <source>
        <dbReference type="EMBL" id="MFC5477505.1"/>
    </source>
</evidence>
<accession>A0ABW0MIV5</accession>
<dbReference type="Proteomes" id="UP001596101">
    <property type="component" value="Unassembled WGS sequence"/>
</dbReference>
<organism evidence="2 3">
    <name type="scientific">Massilia suwonensis</name>
    <dbReference type="NCBI Taxonomy" id="648895"/>
    <lineage>
        <taxon>Bacteria</taxon>
        <taxon>Pseudomonadati</taxon>
        <taxon>Pseudomonadota</taxon>
        <taxon>Betaproteobacteria</taxon>
        <taxon>Burkholderiales</taxon>
        <taxon>Oxalobacteraceae</taxon>
        <taxon>Telluria group</taxon>
        <taxon>Massilia</taxon>
    </lineage>
</organism>
<feature type="region of interest" description="Disordered" evidence="1">
    <location>
        <begin position="1"/>
        <end position="54"/>
    </location>
</feature>
<comment type="caution">
    <text evidence="2">The sequence shown here is derived from an EMBL/GenBank/DDBJ whole genome shotgun (WGS) entry which is preliminary data.</text>
</comment>
<sequence>MNSGTRPCLAEGQAGSARALSGLAKKKKRQRFLAEDETAGLHASKKKSTRMRSRTRVTLSAFFCPKVWQEEKSERRR</sequence>
<dbReference type="RefSeq" id="WP_379752150.1">
    <property type="nucleotide sequence ID" value="NZ_JBHSMR010000008.1"/>
</dbReference>
<keyword evidence="3" id="KW-1185">Reference proteome</keyword>
<gene>
    <name evidence="2" type="ORF">ACFPQ5_04850</name>
</gene>
<reference evidence="3" key="1">
    <citation type="journal article" date="2019" name="Int. J. Syst. Evol. Microbiol.">
        <title>The Global Catalogue of Microorganisms (GCM) 10K type strain sequencing project: providing services to taxonomists for standard genome sequencing and annotation.</title>
        <authorList>
            <consortium name="The Broad Institute Genomics Platform"/>
            <consortium name="The Broad Institute Genome Sequencing Center for Infectious Disease"/>
            <person name="Wu L."/>
            <person name="Ma J."/>
        </authorList>
    </citation>
    <scope>NUCLEOTIDE SEQUENCE [LARGE SCALE GENOMIC DNA]</scope>
    <source>
        <strain evidence="3">CCUG 43111</strain>
    </source>
</reference>
<evidence type="ECO:0000313" key="3">
    <source>
        <dbReference type="Proteomes" id="UP001596101"/>
    </source>
</evidence>
<proteinExistence type="predicted"/>
<evidence type="ECO:0000256" key="1">
    <source>
        <dbReference type="SAM" id="MobiDB-lite"/>
    </source>
</evidence>
<feature type="compositionally biased region" description="Basic residues" evidence="1">
    <location>
        <begin position="43"/>
        <end position="54"/>
    </location>
</feature>
<dbReference type="EMBL" id="JBHSMR010000008">
    <property type="protein sequence ID" value="MFC5477505.1"/>
    <property type="molecule type" value="Genomic_DNA"/>
</dbReference>